<dbReference type="PANTHER" id="PTHR23220">
    <property type="entry name" value="INTEGRIN ALPHA"/>
    <property type="match status" value="1"/>
</dbReference>
<dbReference type="SMART" id="SM00191">
    <property type="entry name" value="Int_alpha"/>
    <property type="match status" value="5"/>
</dbReference>
<keyword evidence="11" id="KW-0325">Glycoprotein</keyword>
<dbReference type="InterPro" id="IPR028994">
    <property type="entry name" value="Integrin_alpha_N"/>
</dbReference>
<evidence type="ECO:0000259" key="14">
    <source>
        <dbReference type="Pfam" id="PF20805"/>
    </source>
</evidence>
<dbReference type="GO" id="GO:0007160">
    <property type="term" value="P:cell-matrix adhesion"/>
    <property type="evidence" value="ECO:0007669"/>
    <property type="project" value="TreeGrafter"/>
</dbReference>
<evidence type="ECO:0000313" key="16">
    <source>
        <dbReference type="EMBL" id="RLU20098.1"/>
    </source>
</evidence>
<comment type="similarity">
    <text evidence="2 13">Belongs to the integrin alpha chain family.</text>
</comment>
<gene>
    <name evidence="16" type="ORF">DMN91_006704</name>
</gene>
<feature type="domain" description="Integrin alpha third immunoglobulin-like" evidence="15">
    <location>
        <begin position="788"/>
        <end position="995"/>
    </location>
</feature>
<organism evidence="16 17">
    <name type="scientific">Ooceraea biroi</name>
    <name type="common">Clonal raider ant</name>
    <name type="synonym">Cerapachys biroi</name>
    <dbReference type="NCBI Taxonomy" id="2015173"/>
    <lineage>
        <taxon>Eukaryota</taxon>
        <taxon>Metazoa</taxon>
        <taxon>Ecdysozoa</taxon>
        <taxon>Arthropoda</taxon>
        <taxon>Hexapoda</taxon>
        <taxon>Insecta</taxon>
        <taxon>Pterygota</taxon>
        <taxon>Neoptera</taxon>
        <taxon>Endopterygota</taxon>
        <taxon>Hymenoptera</taxon>
        <taxon>Apocrita</taxon>
        <taxon>Aculeata</taxon>
        <taxon>Formicoidea</taxon>
        <taxon>Formicidae</taxon>
        <taxon>Dorylinae</taxon>
        <taxon>Ooceraea</taxon>
    </lineage>
</organism>
<feature type="repeat" description="FG-GAP" evidence="12">
    <location>
        <begin position="318"/>
        <end position="374"/>
    </location>
</feature>
<dbReference type="InterPro" id="IPR000413">
    <property type="entry name" value="Integrin_alpha"/>
</dbReference>
<feature type="repeat" description="FG-GAP" evidence="12">
    <location>
        <begin position="375"/>
        <end position="430"/>
    </location>
</feature>
<comment type="caution">
    <text evidence="16">The sequence shown here is derived from an EMBL/GenBank/DDBJ whole genome shotgun (WGS) entry which is preliminary data.</text>
</comment>
<feature type="repeat" description="FG-GAP" evidence="12">
    <location>
        <begin position="444"/>
        <end position="507"/>
    </location>
</feature>
<dbReference type="InterPro" id="IPR013517">
    <property type="entry name" value="FG-GAP"/>
</dbReference>
<evidence type="ECO:0000256" key="1">
    <source>
        <dbReference type="ARBA" id="ARBA00004479"/>
    </source>
</evidence>
<dbReference type="AlphaFoldDB" id="A0A3L8DJR7"/>
<evidence type="ECO:0000256" key="4">
    <source>
        <dbReference type="ARBA" id="ARBA00022729"/>
    </source>
</evidence>
<keyword evidence="10 13" id="KW-0675">Receptor</keyword>
<evidence type="ECO:0000256" key="11">
    <source>
        <dbReference type="ARBA" id="ARBA00023180"/>
    </source>
</evidence>
<keyword evidence="4" id="KW-0732">Signal</keyword>
<dbReference type="Gene3D" id="2.60.40.1530">
    <property type="entry name" value="ntegrin, alpha v. Chain A, domain 4"/>
    <property type="match status" value="1"/>
</dbReference>
<evidence type="ECO:0000256" key="2">
    <source>
        <dbReference type="ARBA" id="ARBA00008054"/>
    </source>
</evidence>
<accession>A0A3L8DJR7</accession>
<dbReference type="GO" id="GO:0007229">
    <property type="term" value="P:integrin-mediated signaling pathway"/>
    <property type="evidence" value="ECO:0007669"/>
    <property type="project" value="UniProtKB-KW"/>
</dbReference>
<evidence type="ECO:0000256" key="8">
    <source>
        <dbReference type="ARBA" id="ARBA00023037"/>
    </source>
</evidence>
<dbReference type="GO" id="GO:0009897">
    <property type="term" value="C:external side of plasma membrane"/>
    <property type="evidence" value="ECO:0007669"/>
    <property type="project" value="TreeGrafter"/>
</dbReference>
<feature type="transmembrane region" description="Helical" evidence="13">
    <location>
        <begin position="1024"/>
        <end position="1051"/>
    </location>
</feature>
<evidence type="ECO:0000256" key="3">
    <source>
        <dbReference type="ARBA" id="ARBA00022692"/>
    </source>
</evidence>
<evidence type="ECO:0000259" key="15">
    <source>
        <dbReference type="Pfam" id="PF20806"/>
    </source>
</evidence>
<dbReference type="Gene3D" id="1.20.5.930">
    <property type="entry name" value="Bicelle-embedded integrin alpha(iib) transmembrane segment"/>
    <property type="match status" value="1"/>
</dbReference>
<protein>
    <submittedName>
        <fullName evidence="16">Uncharacterized protein</fullName>
    </submittedName>
</protein>
<dbReference type="GO" id="GO:0033627">
    <property type="term" value="P:cell adhesion mediated by integrin"/>
    <property type="evidence" value="ECO:0007669"/>
    <property type="project" value="TreeGrafter"/>
</dbReference>
<name>A0A3L8DJR7_OOCBI</name>
<reference evidence="16 17" key="1">
    <citation type="journal article" date="2018" name="Genome Res.">
        <title>The genomic architecture and molecular evolution of ant odorant receptors.</title>
        <authorList>
            <person name="McKenzie S.K."/>
            <person name="Kronauer D.J.C."/>
        </authorList>
    </citation>
    <scope>NUCLEOTIDE SEQUENCE [LARGE SCALE GENOMIC DNA]</scope>
    <source>
        <strain evidence="16">Clonal line C1</strain>
    </source>
</reference>
<sequence length="1076" mass="120565">MYQINVCSRNSSSWIRHSITMLIKIILISRFLLGSAYNIDTNHPLLYPNDAVNADQYPRTRYEHSYFGYSVLLHRDSQENTSWLVIGAPRGNYTQTSHSSLTRLNEPGVVYRCTLPGPCVEIEPIIEDKAMYISQRLSGHINNEHSWFGGAMSIEKSSGFLTVCAPRTIMSIILDSMFVYAQTMQGMCYSDRVSSMTLKAEISEIVHFDYSKSSWANPIHGFSVNFASLQGNETISRVVGRPNDNVNGSINVAHFTRQNFLETYRNTTSISMNDDLSLFGYSVTSGFYFNRNQSLYACADPGWNYVGQVTMIDSNNDSMISYVRGSDIGEFFGASLATGDLNRDGLHDLVVGAPHWGNDNGRVHVYLGSLKGKFEAAAILEGASEDAQFGYTVASGDLDGDGFSDIIVGAPWEESGVIYVYNGDASLKDRIKPVVSQTIAMHSNFRRNFPAEGENIRTFGFSISEPVDVDGNGYADIAVGAYKSGHVIILRSKPVVRTNLAIYTVPNTLERNDSNFSIKACVEYRGYNMANKHAFKISLIIDKRYKRTKETSLVLFSTDPPVDTCVNANVTLLNNTQDFIEPITIYASHDFTHNDSSVENFCETCPIEKLAKSKSAQILLPFDIECGEDRVCNSNISGTVRFRGVRDNNWLIGSNDIILEVYLENHAEPAYLATIVFIFPDNVVLRSILPFCEEEHTERHSLIVRCNVANPLGTNKKKVVKLDLDMKYLTNGSLHGRVLEFSTEIRTRSVNHGTHIIKSPLTLQSEASLVLNGKALEESYYLSDLDKEALNITLQHTYQILKVGATPIEKAQLIVDVPTLVDESGSLIFLYKPRIYIAGEYYDCFSSGINLIDVKENKVQDETASDLFNLHEYNSNNNEILHENVTHSAFRRDLSRTILMARILATVYNGKLEDSNGNLTTREHDIAYLNCSTHGLSCSRVHCDLSFLKTQQDVGKLVLRLILNATKLKDNFGLSDEIKIVKYSTDAYVEIVQPANRISSVDAWSNVTLTTEFHRIMKMQRLQMWVMFVSVSLGLILLCIVISILSTVGFFKRKTKEELSALTSKMEEENEQIVNI</sequence>
<dbReference type="Gene3D" id="2.60.40.1460">
    <property type="entry name" value="Integrin domains. Chain A, domain 2"/>
    <property type="match status" value="1"/>
</dbReference>
<evidence type="ECO:0000256" key="7">
    <source>
        <dbReference type="ARBA" id="ARBA00022989"/>
    </source>
</evidence>
<dbReference type="InterPro" id="IPR013519">
    <property type="entry name" value="Int_alpha_beta-p"/>
</dbReference>
<feature type="domain" description="Integrin alpha second immunoglobulin-like" evidence="14">
    <location>
        <begin position="626"/>
        <end position="752"/>
    </location>
</feature>
<dbReference type="GO" id="GO:0008305">
    <property type="term" value="C:integrin complex"/>
    <property type="evidence" value="ECO:0007669"/>
    <property type="project" value="InterPro"/>
</dbReference>
<evidence type="ECO:0000256" key="10">
    <source>
        <dbReference type="ARBA" id="ARBA00023170"/>
    </source>
</evidence>
<dbReference type="InterPro" id="IPR032695">
    <property type="entry name" value="Integrin_dom_sf"/>
</dbReference>
<dbReference type="GO" id="GO:0007157">
    <property type="term" value="P:heterophilic cell-cell adhesion via plasma membrane cell adhesion molecules"/>
    <property type="evidence" value="ECO:0007669"/>
    <property type="project" value="UniProtKB-ARBA"/>
</dbReference>
<dbReference type="PROSITE" id="PS51470">
    <property type="entry name" value="FG_GAP"/>
    <property type="match status" value="4"/>
</dbReference>
<dbReference type="PANTHER" id="PTHR23220:SF83">
    <property type="entry name" value="INTEGRIN ALPHA-PS3-RELATED"/>
    <property type="match status" value="1"/>
</dbReference>
<dbReference type="PRINTS" id="PR01185">
    <property type="entry name" value="INTEGRINA"/>
</dbReference>
<keyword evidence="8 13" id="KW-0401">Integrin</keyword>
<dbReference type="OrthoDB" id="5573735at2759"/>
<dbReference type="Pfam" id="PF01839">
    <property type="entry name" value="FG-GAP"/>
    <property type="match status" value="2"/>
</dbReference>
<evidence type="ECO:0000256" key="5">
    <source>
        <dbReference type="ARBA" id="ARBA00022737"/>
    </source>
</evidence>
<evidence type="ECO:0000313" key="17">
    <source>
        <dbReference type="Proteomes" id="UP000279307"/>
    </source>
</evidence>
<evidence type="ECO:0000256" key="13">
    <source>
        <dbReference type="RuleBase" id="RU003762"/>
    </source>
</evidence>
<dbReference type="InterPro" id="IPR048286">
    <property type="entry name" value="Integrin_alpha_Ig-like_3"/>
</dbReference>
<dbReference type="Gene3D" id="2.130.10.130">
    <property type="entry name" value="Integrin alpha, N-terminal"/>
    <property type="match status" value="1"/>
</dbReference>
<keyword evidence="7 13" id="KW-1133">Transmembrane helix</keyword>
<dbReference type="EMBL" id="QOIP01000007">
    <property type="protein sequence ID" value="RLU20098.1"/>
    <property type="molecule type" value="Genomic_DNA"/>
</dbReference>
<dbReference type="Gene3D" id="2.60.40.1510">
    <property type="entry name" value="ntegrin, alpha v. Chain A, domain 3"/>
    <property type="match status" value="1"/>
</dbReference>
<keyword evidence="9 13" id="KW-0472">Membrane</keyword>
<proteinExistence type="inferred from homology"/>
<keyword evidence="3 13" id="KW-0812">Transmembrane</keyword>
<dbReference type="SUPFAM" id="SSF69179">
    <property type="entry name" value="Integrin domains"/>
    <property type="match status" value="3"/>
</dbReference>
<evidence type="ECO:0000256" key="9">
    <source>
        <dbReference type="ARBA" id="ARBA00023136"/>
    </source>
</evidence>
<evidence type="ECO:0000256" key="6">
    <source>
        <dbReference type="ARBA" id="ARBA00022889"/>
    </source>
</evidence>
<dbReference type="Pfam" id="PF20805">
    <property type="entry name" value="Integrin_A_Ig_2"/>
    <property type="match status" value="1"/>
</dbReference>
<dbReference type="Proteomes" id="UP000279307">
    <property type="component" value="Chromosome 7"/>
</dbReference>
<keyword evidence="5" id="KW-0677">Repeat</keyword>
<dbReference type="Pfam" id="PF20806">
    <property type="entry name" value="Integrin_A_Ig_3"/>
    <property type="match status" value="1"/>
</dbReference>
<comment type="subcellular location">
    <subcellularLocation>
        <location evidence="1 13">Membrane</location>
        <topology evidence="1 13">Single-pass type I membrane protein</topology>
    </subcellularLocation>
</comment>
<evidence type="ECO:0000256" key="12">
    <source>
        <dbReference type="PROSITE-ProRule" id="PRU00803"/>
    </source>
</evidence>
<feature type="repeat" description="FG-GAP" evidence="12">
    <location>
        <begin position="53"/>
        <end position="122"/>
    </location>
</feature>
<keyword evidence="6 13" id="KW-0130">Cell adhesion</keyword>
<dbReference type="InterPro" id="IPR048285">
    <property type="entry name" value="Integrin_alpha_Ig-like_2"/>
</dbReference>
<dbReference type="GO" id="GO:0005178">
    <property type="term" value="F:integrin binding"/>
    <property type="evidence" value="ECO:0007669"/>
    <property type="project" value="TreeGrafter"/>
</dbReference>
<dbReference type="SUPFAM" id="SSF69318">
    <property type="entry name" value="Integrin alpha N-terminal domain"/>
    <property type="match status" value="1"/>
</dbReference>